<accession>A0A0C5J7J3</accession>
<reference evidence="2 3" key="1">
    <citation type="journal article" date="2015" name="Genome Announc.">
        <title>Complete Genome Sequence of a Novel Bacterium within the Family Rhodocyclaceae That Degrades Polycyclic Aromatic Hydrocarbons.</title>
        <authorList>
            <person name="Singleton D.R."/>
            <person name="Dickey A.N."/>
            <person name="Scholl E.H."/>
            <person name="Wright F.A."/>
            <person name="Aitken M.D."/>
        </authorList>
    </citation>
    <scope>NUCLEOTIDE SEQUENCE [LARGE SCALE GENOMIC DNA]</scope>
    <source>
        <strain evidence="3">PG1-Ca6</strain>
    </source>
</reference>
<feature type="transmembrane region" description="Helical" evidence="1">
    <location>
        <begin position="7"/>
        <end position="26"/>
    </location>
</feature>
<feature type="transmembrane region" description="Helical" evidence="1">
    <location>
        <begin position="78"/>
        <end position="100"/>
    </location>
</feature>
<keyword evidence="1" id="KW-0812">Transmembrane</keyword>
<dbReference type="KEGG" id="rbu:PG1C_04510"/>
<dbReference type="HOGENOM" id="CLU_1871897_0_0_4"/>
<dbReference type="Pfam" id="PF06139">
    <property type="entry name" value="BphX"/>
    <property type="match status" value="1"/>
</dbReference>
<dbReference type="EMBL" id="CP010554">
    <property type="protein sequence ID" value="AJP47930.1"/>
    <property type="molecule type" value="Genomic_DNA"/>
</dbReference>
<keyword evidence="1" id="KW-0472">Membrane</keyword>
<dbReference type="InterPro" id="IPR009310">
    <property type="entry name" value="BphX"/>
</dbReference>
<feature type="transmembrane region" description="Helical" evidence="1">
    <location>
        <begin position="106"/>
        <end position="128"/>
    </location>
</feature>
<evidence type="ECO:0000256" key="1">
    <source>
        <dbReference type="SAM" id="Phobius"/>
    </source>
</evidence>
<keyword evidence="3" id="KW-1185">Reference proteome</keyword>
<evidence type="ECO:0000313" key="2">
    <source>
        <dbReference type="EMBL" id="AJP47930.1"/>
    </source>
</evidence>
<dbReference type="PATRIC" id="fig|1565605.3.peg.949"/>
<gene>
    <name evidence="2" type="ORF">PG1C_04510</name>
</gene>
<sequence length="133" mass="14974">MKYTRNWLIVLGLWYVFNAVLTWPSVFGPTLPKMYPGITLYEAEPVFRLLTEAWVIVGIQLAAIGVVALWGARNPAKYLAIIPVTIVTEIVDGIWDIYSITYSHEVLWMGVTTLVIHAIIILTGMVAWRKAQA</sequence>
<protein>
    <recommendedName>
        <fullName evidence="4">BphX family protein</fullName>
    </recommendedName>
</protein>
<organism evidence="2 3">
    <name type="scientific">Rugosibacter aromaticivorans</name>
    <dbReference type="NCBI Taxonomy" id="1565605"/>
    <lineage>
        <taxon>Bacteria</taxon>
        <taxon>Pseudomonadati</taxon>
        <taxon>Pseudomonadota</taxon>
        <taxon>Betaproteobacteria</taxon>
        <taxon>Nitrosomonadales</taxon>
        <taxon>Sterolibacteriaceae</taxon>
        <taxon>Rugosibacter</taxon>
    </lineage>
</organism>
<keyword evidence="1" id="KW-1133">Transmembrane helix</keyword>
<dbReference type="RefSeq" id="WP_202636229.1">
    <property type="nucleotide sequence ID" value="NZ_CP010554.1"/>
</dbReference>
<proteinExistence type="predicted"/>
<dbReference type="Proteomes" id="UP000061603">
    <property type="component" value="Chromosome"/>
</dbReference>
<name>A0A0C5J7J3_9PROT</name>
<evidence type="ECO:0000313" key="3">
    <source>
        <dbReference type="Proteomes" id="UP000061603"/>
    </source>
</evidence>
<evidence type="ECO:0008006" key="4">
    <source>
        <dbReference type="Google" id="ProtNLM"/>
    </source>
</evidence>
<dbReference type="AlphaFoldDB" id="A0A0C5J7J3"/>
<feature type="transmembrane region" description="Helical" evidence="1">
    <location>
        <begin position="46"/>
        <end position="71"/>
    </location>
</feature>